<organism evidence="2 3">
    <name type="scientific">Nostoc edaphicum CCNP1411</name>
    <dbReference type="NCBI Taxonomy" id="1472755"/>
    <lineage>
        <taxon>Bacteria</taxon>
        <taxon>Bacillati</taxon>
        <taxon>Cyanobacteriota</taxon>
        <taxon>Cyanophyceae</taxon>
        <taxon>Nostocales</taxon>
        <taxon>Nostocaceae</taxon>
        <taxon>Nostoc</taxon>
    </lineage>
</organism>
<sequence length="173" mass="20261">MIKLRTANLNDIDFIFTQETRDEFKDLILCWSREEHSSNLHCADKHYLMIENVSGETQGYAILSGLQSPNRSIELTRIIVAEPGLGYGKRALRIILKKVFEDYNAHRCWLDVFEHNQRARHVYQSVGFQEEGVLREALRQKDKYSSLVIMSILENEYFQEIFSNSILCLCRVK</sequence>
<dbReference type="InterPro" id="IPR000182">
    <property type="entry name" value="GNAT_dom"/>
</dbReference>
<dbReference type="Gene3D" id="3.40.630.30">
    <property type="match status" value="1"/>
</dbReference>
<accession>A0A7D7QRR9</accession>
<dbReference type="PANTHER" id="PTHR43415">
    <property type="entry name" value="SPERMIDINE N(1)-ACETYLTRANSFERASE"/>
    <property type="match status" value="1"/>
</dbReference>
<evidence type="ECO:0000313" key="2">
    <source>
        <dbReference type="EMBL" id="QMS88003.1"/>
    </source>
</evidence>
<dbReference type="SUPFAM" id="SSF55729">
    <property type="entry name" value="Acyl-CoA N-acyltransferases (Nat)"/>
    <property type="match status" value="1"/>
</dbReference>
<dbReference type="KEGG" id="ned:HUN01_10520"/>
<evidence type="ECO:0000313" key="3">
    <source>
        <dbReference type="Proteomes" id="UP000514713"/>
    </source>
</evidence>
<dbReference type="Proteomes" id="UP000514713">
    <property type="component" value="Chromosome"/>
</dbReference>
<dbReference type="Pfam" id="PF00583">
    <property type="entry name" value="Acetyltransf_1"/>
    <property type="match status" value="1"/>
</dbReference>
<evidence type="ECO:0000259" key="1">
    <source>
        <dbReference type="PROSITE" id="PS51186"/>
    </source>
</evidence>
<keyword evidence="3" id="KW-1185">Reference proteome</keyword>
<dbReference type="PANTHER" id="PTHR43415:SF3">
    <property type="entry name" value="GNAT-FAMILY ACETYLTRANSFERASE"/>
    <property type="match status" value="1"/>
</dbReference>
<dbReference type="AlphaFoldDB" id="A0A7D7QRR9"/>
<reference evidence="3" key="1">
    <citation type="submission" date="2020-06" db="EMBL/GenBank/DDBJ databases">
        <title>Nostoc edaphicum CCNP1411 genome.</title>
        <authorList>
            <person name="Fidor A."/>
            <person name="Grabski M."/>
            <person name="Gawor J."/>
            <person name="Gromadka R."/>
            <person name="Wegrzyn G."/>
            <person name="Mazur-Marzec H."/>
        </authorList>
    </citation>
    <scope>NUCLEOTIDE SEQUENCE [LARGE SCALE GENOMIC DNA]</scope>
    <source>
        <strain evidence="3">CCNP1411</strain>
    </source>
</reference>
<feature type="domain" description="N-acetyltransferase" evidence="1">
    <location>
        <begin position="2"/>
        <end position="155"/>
    </location>
</feature>
<gene>
    <name evidence="2" type="ORF">HUN01_10520</name>
</gene>
<dbReference type="RefSeq" id="WP_181931221.1">
    <property type="nucleotide sequence ID" value="NZ_CP054698.1"/>
</dbReference>
<dbReference type="EMBL" id="CP054698">
    <property type="protein sequence ID" value="QMS88003.1"/>
    <property type="molecule type" value="Genomic_DNA"/>
</dbReference>
<dbReference type="PROSITE" id="PS51186">
    <property type="entry name" value="GNAT"/>
    <property type="match status" value="1"/>
</dbReference>
<dbReference type="GO" id="GO:0016747">
    <property type="term" value="F:acyltransferase activity, transferring groups other than amino-acyl groups"/>
    <property type="evidence" value="ECO:0007669"/>
    <property type="project" value="InterPro"/>
</dbReference>
<name>A0A7D7QRR9_9NOSO</name>
<protein>
    <submittedName>
        <fullName evidence="2">GNAT family N-acetyltransferase</fullName>
    </submittedName>
</protein>
<proteinExistence type="predicted"/>
<dbReference type="InterPro" id="IPR016181">
    <property type="entry name" value="Acyl_CoA_acyltransferase"/>
</dbReference>
<keyword evidence="2" id="KW-0808">Transferase</keyword>